<evidence type="ECO:0000256" key="3">
    <source>
        <dbReference type="ARBA" id="ARBA00004065"/>
    </source>
</evidence>
<evidence type="ECO:0000256" key="11">
    <source>
        <dbReference type="ARBA" id="ARBA00022759"/>
    </source>
</evidence>
<dbReference type="EC" id="3.1.26.4" evidence="6 14"/>
<dbReference type="PANTHER" id="PTHR10954">
    <property type="entry name" value="RIBONUCLEASE H2 SUBUNIT A"/>
    <property type="match status" value="1"/>
</dbReference>
<dbReference type="PROSITE" id="PS51975">
    <property type="entry name" value="RNASE_H_2"/>
    <property type="match status" value="1"/>
</dbReference>
<dbReference type="Proteomes" id="UP001429357">
    <property type="component" value="Unassembled WGS sequence"/>
</dbReference>
<keyword evidence="13 14" id="KW-0464">Manganese</keyword>
<dbReference type="EMBL" id="MAEI02000001">
    <property type="protein sequence ID" value="MEO1781773.1"/>
    <property type="molecule type" value="Genomic_DNA"/>
</dbReference>
<evidence type="ECO:0000256" key="5">
    <source>
        <dbReference type="ARBA" id="ARBA00007383"/>
    </source>
</evidence>
<sequence length="264" mass="29495">MRKWELDLVKQESISEVKEKLATLQDVTDPYVAALRLDDRAGIQKLLASFDKRCAKIEALKEKYQAMLRFETPLLAQGHRFIAGIDEVGRGPLAGPVVACAVILSPENPVYGLDDSKKLSAKKRGELFLEIRDKAVAIGIGVVNHDEIDRLNIYQASRQAMLMAVNDLAVPPSYLLLDAMLIDSPLPQEKIIKGDAQSVSIAAASIVAKEMRDDLMRECHQLYPHYGFDKNAGYGTKEHLAGLEKYGPCEIHRRSFRPVSEYFK</sequence>
<keyword evidence="8 14" id="KW-0963">Cytoplasm</keyword>
<protein>
    <recommendedName>
        <fullName evidence="7 14">Ribonuclease HII</fullName>
        <shortName evidence="14">RNase HII</shortName>
        <ecNumber evidence="6 14">3.1.26.4</ecNumber>
    </recommendedName>
</protein>
<dbReference type="Pfam" id="PF01351">
    <property type="entry name" value="RNase_HII"/>
    <property type="match status" value="1"/>
</dbReference>
<feature type="binding site" evidence="14 15">
    <location>
        <position position="178"/>
    </location>
    <ligand>
        <name>a divalent metal cation</name>
        <dbReference type="ChEBI" id="CHEBI:60240"/>
    </ligand>
</feature>
<dbReference type="InterPro" id="IPR001352">
    <property type="entry name" value="RNase_HII/HIII"/>
</dbReference>
<evidence type="ECO:0000256" key="12">
    <source>
        <dbReference type="ARBA" id="ARBA00022801"/>
    </source>
</evidence>
<evidence type="ECO:0000256" key="16">
    <source>
        <dbReference type="RuleBase" id="RU003515"/>
    </source>
</evidence>
<comment type="catalytic activity">
    <reaction evidence="1 14 15 16">
        <text>Endonucleolytic cleavage to 5'-phosphomonoester.</text>
        <dbReference type="EC" id="3.1.26.4"/>
    </reaction>
</comment>
<evidence type="ECO:0000256" key="6">
    <source>
        <dbReference type="ARBA" id="ARBA00012180"/>
    </source>
</evidence>
<comment type="similarity">
    <text evidence="5 14 16">Belongs to the RNase HII family.</text>
</comment>
<comment type="function">
    <text evidence="3 14 16">Endonuclease that specifically degrades the RNA of RNA-DNA hybrids.</text>
</comment>
<comment type="subcellular location">
    <subcellularLocation>
        <location evidence="4 14">Cytoplasm</location>
    </subcellularLocation>
</comment>
<proteinExistence type="inferred from homology"/>
<name>A0ABV0F138_9ENTE</name>
<evidence type="ECO:0000256" key="7">
    <source>
        <dbReference type="ARBA" id="ARBA00019179"/>
    </source>
</evidence>
<evidence type="ECO:0000256" key="15">
    <source>
        <dbReference type="PROSITE-ProRule" id="PRU01319"/>
    </source>
</evidence>
<keyword evidence="12 14" id="KW-0378">Hydrolase</keyword>
<keyword evidence="10 14" id="KW-0479">Metal-binding</keyword>
<keyword evidence="19" id="KW-1185">Reference proteome</keyword>
<dbReference type="RefSeq" id="WP_202625794.1">
    <property type="nucleotide sequence ID" value="NZ_MAEI02000001.1"/>
</dbReference>
<feature type="domain" description="RNase H type-2" evidence="17">
    <location>
        <begin position="80"/>
        <end position="264"/>
    </location>
</feature>
<comment type="caution">
    <text evidence="18">The sequence shown here is derived from an EMBL/GenBank/DDBJ whole genome shotgun (WGS) entry which is preliminary data.</text>
</comment>
<dbReference type="HAMAP" id="MF_00052_B">
    <property type="entry name" value="RNase_HII_B"/>
    <property type="match status" value="1"/>
</dbReference>
<feature type="binding site" evidence="14 15">
    <location>
        <position position="87"/>
    </location>
    <ligand>
        <name>a divalent metal cation</name>
        <dbReference type="ChEBI" id="CHEBI:60240"/>
    </ligand>
</feature>
<evidence type="ECO:0000313" key="19">
    <source>
        <dbReference type="Proteomes" id="UP001429357"/>
    </source>
</evidence>
<dbReference type="NCBIfam" id="NF000594">
    <property type="entry name" value="PRK00015.1-1"/>
    <property type="match status" value="1"/>
</dbReference>
<organism evidence="18 19">
    <name type="scientific">Enterococcus diestrammenae</name>
    <dbReference type="NCBI Taxonomy" id="1155073"/>
    <lineage>
        <taxon>Bacteria</taxon>
        <taxon>Bacillati</taxon>
        <taxon>Bacillota</taxon>
        <taxon>Bacilli</taxon>
        <taxon>Lactobacillales</taxon>
        <taxon>Enterococcaceae</taxon>
        <taxon>Enterococcus</taxon>
    </lineage>
</organism>
<evidence type="ECO:0000256" key="14">
    <source>
        <dbReference type="HAMAP-Rule" id="MF_00052"/>
    </source>
</evidence>
<dbReference type="NCBIfam" id="NF000595">
    <property type="entry name" value="PRK00015.1-3"/>
    <property type="match status" value="1"/>
</dbReference>
<dbReference type="SUPFAM" id="SSF53098">
    <property type="entry name" value="Ribonuclease H-like"/>
    <property type="match status" value="1"/>
</dbReference>
<evidence type="ECO:0000256" key="2">
    <source>
        <dbReference type="ARBA" id="ARBA00001946"/>
    </source>
</evidence>
<dbReference type="InterPro" id="IPR024567">
    <property type="entry name" value="RNase_HII/HIII_dom"/>
</dbReference>
<keyword evidence="9 14" id="KW-0540">Nuclease</keyword>
<evidence type="ECO:0000256" key="1">
    <source>
        <dbReference type="ARBA" id="ARBA00000077"/>
    </source>
</evidence>
<comment type="cofactor">
    <cofactor evidence="14 15">
        <name>Mn(2+)</name>
        <dbReference type="ChEBI" id="CHEBI:29035"/>
    </cofactor>
    <cofactor evidence="14 15">
        <name>Mg(2+)</name>
        <dbReference type="ChEBI" id="CHEBI:18420"/>
    </cofactor>
    <text evidence="14 15">Manganese or magnesium. Binds 1 divalent metal ion per monomer in the absence of substrate. May bind a second metal ion after substrate binding.</text>
</comment>
<dbReference type="Gene3D" id="3.30.420.10">
    <property type="entry name" value="Ribonuclease H-like superfamily/Ribonuclease H"/>
    <property type="match status" value="1"/>
</dbReference>
<reference evidence="18" key="2">
    <citation type="submission" date="2024-02" db="EMBL/GenBank/DDBJ databases">
        <title>The Genome Sequence of Enterococcus diestrammenae JM9A.</title>
        <authorList>
            <person name="Earl A."/>
            <person name="Manson A."/>
            <person name="Gilmore M."/>
            <person name="Sanders J."/>
            <person name="Shea T."/>
            <person name="Howe W."/>
            <person name="Livny J."/>
            <person name="Cuomo C."/>
            <person name="Neafsey D."/>
            <person name="Birren B."/>
        </authorList>
    </citation>
    <scope>NUCLEOTIDE SEQUENCE</scope>
    <source>
        <strain evidence="18">JM9A</strain>
    </source>
</reference>
<evidence type="ECO:0000256" key="8">
    <source>
        <dbReference type="ARBA" id="ARBA00022490"/>
    </source>
</evidence>
<reference evidence="18" key="1">
    <citation type="submission" date="2016-06" db="EMBL/GenBank/DDBJ databases">
        <authorList>
            <person name="Van Tyne D."/>
        </authorList>
    </citation>
    <scope>NUCLEOTIDE SEQUENCE</scope>
    <source>
        <strain evidence="18">JM9A</strain>
    </source>
</reference>
<dbReference type="InterPro" id="IPR012337">
    <property type="entry name" value="RNaseH-like_sf"/>
</dbReference>
<gene>
    <name evidence="14" type="primary">rnhB</name>
    <name evidence="18" type="ORF">BAU18_001361</name>
</gene>
<evidence type="ECO:0000256" key="13">
    <source>
        <dbReference type="ARBA" id="ARBA00023211"/>
    </source>
</evidence>
<dbReference type="CDD" id="cd07182">
    <property type="entry name" value="RNase_HII_bacteria_HII_like"/>
    <property type="match status" value="1"/>
</dbReference>
<keyword evidence="11 14" id="KW-0255">Endonuclease</keyword>
<evidence type="ECO:0000256" key="9">
    <source>
        <dbReference type="ARBA" id="ARBA00022722"/>
    </source>
</evidence>
<evidence type="ECO:0000256" key="10">
    <source>
        <dbReference type="ARBA" id="ARBA00022723"/>
    </source>
</evidence>
<feature type="binding site" evidence="14 15">
    <location>
        <position position="86"/>
    </location>
    <ligand>
        <name>a divalent metal cation</name>
        <dbReference type="ChEBI" id="CHEBI:60240"/>
    </ligand>
</feature>
<dbReference type="PANTHER" id="PTHR10954:SF18">
    <property type="entry name" value="RIBONUCLEASE HII"/>
    <property type="match status" value="1"/>
</dbReference>
<evidence type="ECO:0000256" key="4">
    <source>
        <dbReference type="ARBA" id="ARBA00004496"/>
    </source>
</evidence>
<evidence type="ECO:0000313" key="18">
    <source>
        <dbReference type="EMBL" id="MEO1781773.1"/>
    </source>
</evidence>
<evidence type="ECO:0000259" key="17">
    <source>
        <dbReference type="PROSITE" id="PS51975"/>
    </source>
</evidence>
<comment type="cofactor">
    <cofactor evidence="2">
        <name>Mg(2+)</name>
        <dbReference type="ChEBI" id="CHEBI:18420"/>
    </cofactor>
</comment>
<accession>A0ABV0F138</accession>
<dbReference type="InterPro" id="IPR022898">
    <property type="entry name" value="RNase_HII"/>
</dbReference>
<dbReference type="InterPro" id="IPR036397">
    <property type="entry name" value="RNaseH_sf"/>
</dbReference>